<protein>
    <submittedName>
        <fullName evidence="5">EAL domain-containing protein</fullName>
    </submittedName>
</protein>
<feature type="domain" description="PAS" evidence="1">
    <location>
        <begin position="144"/>
        <end position="213"/>
    </location>
</feature>
<dbReference type="KEGG" id="nps:KRR39_18185"/>
<feature type="domain" description="PAS" evidence="1">
    <location>
        <begin position="269"/>
        <end position="324"/>
    </location>
</feature>
<dbReference type="CDD" id="cd01949">
    <property type="entry name" value="GGDEF"/>
    <property type="match status" value="1"/>
</dbReference>
<name>A0A975SWT5_9ACTN</name>
<dbReference type="SMART" id="SM00091">
    <property type="entry name" value="PAS"/>
    <property type="match status" value="3"/>
</dbReference>
<feature type="domain" description="PAS" evidence="1">
    <location>
        <begin position="19"/>
        <end position="72"/>
    </location>
</feature>
<dbReference type="PROSITE" id="PS50887">
    <property type="entry name" value="GGDEF"/>
    <property type="match status" value="1"/>
</dbReference>
<dbReference type="InterPro" id="IPR000700">
    <property type="entry name" value="PAS-assoc_C"/>
</dbReference>
<dbReference type="PANTHER" id="PTHR44757:SF2">
    <property type="entry name" value="BIOFILM ARCHITECTURE MAINTENANCE PROTEIN MBAA"/>
    <property type="match status" value="1"/>
</dbReference>
<feature type="domain" description="GGDEF" evidence="4">
    <location>
        <begin position="426"/>
        <end position="557"/>
    </location>
</feature>
<accession>A0A975SWT5</accession>
<dbReference type="SMART" id="SM00086">
    <property type="entry name" value="PAC"/>
    <property type="match status" value="3"/>
</dbReference>
<feature type="domain" description="PAC" evidence="2">
    <location>
        <begin position="341"/>
        <end position="393"/>
    </location>
</feature>
<evidence type="ECO:0000259" key="4">
    <source>
        <dbReference type="PROSITE" id="PS50887"/>
    </source>
</evidence>
<dbReference type="InterPro" id="IPR013655">
    <property type="entry name" value="PAS_fold_3"/>
</dbReference>
<dbReference type="Pfam" id="PF08447">
    <property type="entry name" value="PAS_3"/>
    <property type="match status" value="1"/>
</dbReference>
<dbReference type="InterPro" id="IPR001633">
    <property type="entry name" value="EAL_dom"/>
</dbReference>
<reference evidence="5" key="1">
    <citation type="submission" date="2021-06" db="EMBL/GenBank/DDBJ databases">
        <title>Complete genome sequence of Nocardioides sp. G188.</title>
        <authorList>
            <person name="Im W.-T."/>
        </authorList>
    </citation>
    <scope>NUCLEOTIDE SEQUENCE</scope>
    <source>
        <strain evidence="5">G188</strain>
    </source>
</reference>
<dbReference type="InterPro" id="IPR000160">
    <property type="entry name" value="GGDEF_dom"/>
</dbReference>
<dbReference type="Pfam" id="PF00563">
    <property type="entry name" value="EAL"/>
    <property type="match status" value="1"/>
</dbReference>
<dbReference type="InterPro" id="IPR011109">
    <property type="entry name" value="DNA_bind_recombinase_dom"/>
</dbReference>
<gene>
    <name evidence="5" type="ORF">KRR39_18185</name>
</gene>
<proteinExistence type="predicted"/>
<dbReference type="InterPro" id="IPR000014">
    <property type="entry name" value="PAS"/>
</dbReference>
<dbReference type="NCBIfam" id="TIGR00229">
    <property type="entry name" value="sensory_box"/>
    <property type="match status" value="3"/>
</dbReference>
<dbReference type="SMART" id="SM00267">
    <property type="entry name" value="GGDEF"/>
    <property type="match status" value="1"/>
</dbReference>
<dbReference type="InterPro" id="IPR001610">
    <property type="entry name" value="PAC"/>
</dbReference>
<dbReference type="CDD" id="cd01948">
    <property type="entry name" value="EAL"/>
    <property type="match status" value="1"/>
</dbReference>
<dbReference type="InterPro" id="IPR052155">
    <property type="entry name" value="Biofilm_reg_signaling"/>
</dbReference>
<dbReference type="PROSITE" id="PS50112">
    <property type="entry name" value="PAS"/>
    <property type="match status" value="3"/>
</dbReference>
<dbReference type="PROSITE" id="PS50883">
    <property type="entry name" value="EAL"/>
    <property type="match status" value="1"/>
</dbReference>
<dbReference type="GO" id="GO:0000150">
    <property type="term" value="F:DNA strand exchange activity"/>
    <property type="evidence" value="ECO:0007669"/>
    <property type="project" value="InterPro"/>
</dbReference>
<dbReference type="SMART" id="SM00052">
    <property type="entry name" value="EAL"/>
    <property type="match status" value="1"/>
</dbReference>
<feature type="domain" description="EAL" evidence="3">
    <location>
        <begin position="566"/>
        <end position="822"/>
    </location>
</feature>
<feature type="domain" description="PAC" evidence="2">
    <location>
        <begin position="89"/>
        <end position="143"/>
    </location>
</feature>
<dbReference type="CDD" id="cd00130">
    <property type="entry name" value="PAS"/>
    <property type="match status" value="3"/>
</dbReference>
<evidence type="ECO:0000313" key="6">
    <source>
        <dbReference type="Proteomes" id="UP000683575"/>
    </source>
</evidence>
<evidence type="ECO:0000259" key="2">
    <source>
        <dbReference type="PROSITE" id="PS50113"/>
    </source>
</evidence>
<dbReference type="NCBIfam" id="TIGR00254">
    <property type="entry name" value="GGDEF"/>
    <property type="match status" value="1"/>
</dbReference>
<evidence type="ECO:0000313" key="5">
    <source>
        <dbReference type="EMBL" id="QWZ07367.1"/>
    </source>
</evidence>
<dbReference type="PANTHER" id="PTHR44757">
    <property type="entry name" value="DIGUANYLATE CYCLASE DGCP"/>
    <property type="match status" value="1"/>
</dbReference>
<dbReference type="RefSeq" id="WP_216938878.1">
    <property type="nucleotide sequence ID" value="NZ_CP077062.1"/>
</dbReference>
<keyword evidence="6" id="KW-1185">Reference proteome</keyword>
<dbReference type="GO" id="GO:0003677">
    <property type="term" value="F:DNA binding"/>
    <property type="evidence" value="ECO:0007669"/>
    <property type="project" value="InterPro"/>
</dbReference>
<dbReference type="PROSITE" id="PS50113">
    <property type="entry name" value="PAC"/>
    <property type="match status" value="2"/>
</dbReference>
<dbReference type="AlphaFoldDB" id="A0A975SWT5"/>
<dbReference type="Proteomes" id="UP000683575">
    <property type="component" value="Chromosome"/>
</dbReference>
<evidence type="ECO:0000259" key="1">
    <source>
        <dbReference type="PROSITE" id="PS50112"/>
    </source>
</evidence>
<dbReference type="Pfam" id="PF13426">
    <property type="entry name" value="PAS_9"/>
    <property type="match status" value="2"/>
</dbReference>
<dbReference type="Pfam" id="PF07508">
    <property type="entry name" value="Recombinase"/>
    <property type="match status" value="1"/>
</dbReference>
<dbReference type="EMBL" id="CP077062">
    <property type="protein sequence ID" value="QWZ07367.1"/>
    <property type="molecule type" value="Genomic_DNA"/>
</dbReference>
<dbReference type="Pfam" id="PF00990">
    <property type="entry name" value="GGDEF"/>
    <property type="match status" value="1"/>
</dbReference>
<evidence type="ECO:0000259" key="3">
    <source>
        <dbReference type="PROSITE" id="PS50883"/>
    </source>
</evidence>
<sequence length="906" mass="98580">MTTPRVACCHATSAGASWSQKHFRARFEQSSLAQALTDLDLRLTAVNGAMCDLLGRTSEELLGMHVDELAHPTCPPSRAQELLHDPSTHDLEYERVYERPDGTPVPARLIASLLADDEGRPHSIASFVVDLSAQRQAESALKERELFFRALLERASDIAVVNAPDGTVLYANATVVQFGFAPEDVLGSAGFDFVHPEDRQDVQDAFVRVQESPETPVSLVYRHRHAEGGFRWVESWISNKIDEPAIGGIVVNLRDVTARVEASLALRESEERYRAIVETAQEGIWVASPQGRTTYVNQKVADMTGCTFEELYTRGPTDLFGPDEGSALLPRLGDAEFQGTEEYELRYPHPDGRERWFRATSSPLTDATGAYVARLTMLSDITEMKHSEAVLRGRALHDELTGLANRTLLHDRISQAVERHQGDAAATVTVMAFDVDGFALVNESFGHAAGDELLVQLAKRVQRCARPGETVARGGGDEFVVLTENVPADDCMELAERVMTALREPFDVQGHEVRITVSGGVATSSDDCATTELLGAAGAAMHAAKRRGAGNVEVFDPGRTGEARARFELSVDLAKALDQDVLELHYQPIVELSTGRLLGVEALARWRHPDKGSISPEVFVSVAEQCGLACQLDRWVLQRATADLARLRTLDLVAEDVYVSVNISALHLTQGDLQAAVDEAVWMSGLPATCVALEVTETAVIGDPEEAAAILQGIVAKGFSVSLDDFGTGYSGLSRLQALPVARLKIDRRFVGNVTTEADDLAICASVVDLCRAMGVLAIAEGVETNEQLDLLQRLDCHAAQGYLWSKPLSLPDLSQVLSSSGEQFDVQAPARADTPARAAGSRATREHGLMLLLRLHREGASLRTIAAALNSQDYRTPRGTRWHPSSVASVIADHAYPDLWKRTAR</sequence>
<organism evidence="5 6">
    <name type="scientific">Nocardioides panacis</name>
    <dbReference type="NCBI Taxonomy" id="2849501"/>
    <lineage>
        <taxon>Bacteria</taxon>
        <taxon>Bacillati</taxon>
        <taxon>Actinomycetota</taxon>
        <taxon>Actinomycetes</taxon>
        <taxon>Propionibacteriales</taxon>
        <taxon>Nocardioidaceae</taxon>
        <taxon>Nocardioides</taxon>
    </lineage>
</organism>